<dbReference type="GO" id="GO:0008236">
    <property type="term" value="F:serine-type peptidase activity"/>
    <property type="evidence" value="ECO:0007669"/>
    <property type="project" value="UniProtKB-KW"/>
</dbReference>
<keyword evidence="3" id="KW-0378">Hydrolase</keyword>
<organism evidence="5">
    <name type="scientific">Caldilineaceae bacterium SB0661_bin_32</name>
    <dbReference type="NCBI Taxonomy" id="2605255"/>
    <lineage>
        <taxon>Bacteria</taxon>
        <taxon>Bacillati</taxon>
        <taxon>Chloroflexota</taxon>
        <taxon>Caldilineae</taxon>
        <taxon>Caldilineales</taxon>
        <taxon>Caldilineaceae</taxon>
    </lineage>
</organism>
<dbReference type="Pfam" id="PF03575">
    <property type="entry name" value="Peptidase_S51"/>
    <property type="match status" value="1"/>
</dbReference>
<evidence type="ECO:0000256" key="4">
    <source>
        <dbReference type="ARBA" id="ARBA00022825"/>
    </source>
</evidence>
<accession>A0A6B1DBD5</accession>
<reference evidence="5" key="1">
    <citation type="submission" date="2019-09" db="EMBL/GenBank/DDBJ databases">
        <title>Characterisation of the sponge microbiome using genome-centric metagenomics.</title>
        <authorList>
            <person name="Engelberts J.P."/>
            <person name="Robbins S.J."/>
            <person name="De Goeij J.M."/>
            <person name="Aranda M."/>
            <person name="Bell S.C."/>
            <person name="Webster N.S."/>
        </authorList>
    </citation>
    <scope>NUCLEOTIDE SEQUENCE</scope>
    <source>
        <strain evidence="5">SB0661_bin_32</strain>
    </source>
</reference>
<evidence type="ECO:0000313" key="5">
    <source>
        <dbReference type="EMBL" id="MYC96944.1"/>
    </source>
</evidence>
<keyword evidence="2" id="KW-0645">Protease</keyword>
<comment type="similarity">
    <text evidence="1">Belongs to the peptidase S51 family.</text>
</comment>
<name>A0A6B1DBD5_9CHLR</name>
<dbReference type="AlphaFoldDB" id="A0A6B1DBD5"/>
<dbReference type="CDD" id="cd03146">
    <property type="entry name" value="GAT1_Peptidase_E"/>
    <property type="match status" value="1"/>
</dbReference>
<gene>
    <name evidence="5" type="ORF">F4X14_18445</name>
</gene>
<evidence type="ECO:0000256" key="1">
    <source>
        <dbReference type="ARBA" id="ARBA00006534"/>
    </source>
</evidence>
<proteinExistence type="inferred from homology"/>
<dbReference type="GO" id="GO:0006508">
    <property type="term" value="P:proteolysis"/>
    <property type="evidence" value="ECO:0007669"/>
    <property type="project" value="UniProtKB-KW"/>
</dbReference>
<dbReference type="PANTHER" id="PTHR20842">
    <property type="entry name" value="PROTEASE S51 ALPHA-ASPARTYL DIPEPTIDASE"/>
    <property type="match status" value="1"/>
</dbReference>
<keyword evidence="4" id="KW-0720">Serine protease</keyword>
<dbReference type="InterPro" id="IPR005320">
    <property type="entry name" value="Peptidase_S51"/>
</dbReference>
<evidence type="ECO:0000256" key="2">
    <source>
        <dbReference type="ARBA" id="ARBA00022670"/>
    </source>
</evidence>
<dbReference type="EMBL" id="VXMH01000101">
    <property type="protein sequence ID" value="MYC96944.1"/>
    <property type="molecule type" value="Genomic_DNA"/>
</dbReference>
<dbReference type="PANTHER" id="PTHR20842:SF0">
    <property type="entry name" value="ALPHA-ASPARTYL DIPEPTIDASE"/>
    <property type="match status" value="1"/>
</dbReference>
<dbReference type="Gene3D" id="3.40.50.880">
    <property type="match status" value="1"/>
</dbReference>
<comment type="caution">
    <text evidence="5">The sequence shown here is derived from an EMBL/GenBank/DDBJ whole genome shotgun (WGS) entry which is preliminary data.</text>
</comment>
<sequence>MPQIIALGGHTLTTGDEDAALSRYILSQVPAERPRICFLSQGSGEDAFYVANFYRHFLALNALPSDLSLFKPHTADIAGFLLDHDIIYVGGGNTKSMLALWREWSVDRMLRQAWEQGTLLSGVSAGAICWFEQGLTDSISGQLTVLNCLGLLPGSCSPHFDGESERRPACHRLIADGGMADGFGIDDSAALHFAGAEPPRVVASRAGATAYRVERTPAGACESTLNASVLLRLEGSGGQLND</sequence>
<dbReference type="SUPFAM" id="SSF52317">
    <property type="entry name" value="Class I glutamine amidotransferase-like"/>
    <property type="match status" value="1"/>
</dbReference>
<protein>
    <submittedName>
        <fullName evidence="5">Peptidase E</fullName>
    </submittedName>
</protein>
<dbReference type="InterPro" id="IPR029062">
    <property type="entry name" value="Class_I_gatase-like"/>
</dbReference>
<evidence type="ECO:0000256" key="3">
    <source>
        <dbReference type="ARBA" id="ARBA00022801"/>
    </source>
</evidence>